<organism evidence="1">
    <name type="scientific">Rhizophora mucronata</name>
    <name type="common">Asiatic mangrove</name>
    <dbReference type="NCBI Taxonomy" id="61149"/>
    <lineage>
        <taxon>Eukaryota</taxon>
        <taxon>Viridiplantae</taxon>
        <taxon>Streptophyta</taxon>
        <taxon>Embryophyta</taxon>
        <taxon>Tracheophyta</taxon>
        <taxon>Spermatophyta</taxon>
        <taxon>Magnoliopsida</taxon>
        <taxon>eudicotyledons</taxon>
        <taxon>Gunneridae</taxon>
        <taxon>Pentapetalae</taxon>
        <taxon>rosids</taxon>
        <taxon>fabids</taxon>
        <taxon>Malpighiales</taxon>
        <taxon>Rhizophoraceae</taxon>
        <taxon>Rhizophora</taxon>
    </lineage>
</organism>
<proteinExistence type="predicted"/>
<protein>
    <submittedName>
        <fullName evidence="1">Uncharacterized protein</fullName>
    </submittedName>
</protein>
<name>A0A2P2PAE1_RHIMU</name>
<reference evidence="1" key="1">
    <citation type="submission" date="2018-02" db="EMBL/GenBank/DDBJ databases">
        <title>Rhizophora mucronata_Transcriptome.</title>
        <authorList>
            <person name="Meera S.P."/>
            <person name="Sreeshan A."/>
            <person name="Augustine A."/>
        </authorList>
    </citation>
    <scope>NUCLEOTIDE SEQUENCE</scope>
    <source>
        <tissue evidence="1">Leaf</tissue>
    </source>
</reference>
<accession>A0A2P2PAE1</accession>
<dbReference type="AlphaFoldDB" id="A0A2P2PAE1"/>
<sequence length="22" mass="2635">MFCAWHICNFSKLDSFNVYIPV</sequence>
<dbReference type="EMBL" id="GGEC01071129">
    <property type="protein sequence ID" value="MBX51613.1"/>
    <property type="molecule type" value="Transcribed_RNA"/>
</dbReference>
<evidence type="ECO:0000313" key="1">
    <source>
        <dbReference type="EMBL" id="MBX51613.1"/>
    </source>
</evidence>